<keyword evidence="1" id="KW-0732">Signal</keyword>
<name>A0A023G1J0_AMBTT</name>
<evidence type="ECO:0000256" key="1">
    <source>
        <dbReference type="SAM" id="SignalP"/>
    </source>
</evidence>
<dbReference type="EMBL" id="GBBM01007357">
    <property type="protein sequence ID" value="JAC28061.1"/>
    <property type="molecule type" value="mRNA"/>
</dbReference>
<accession>A0A023G1J0</accession>
<protein>
    <submittedName>
        <fullName evidence="2">Putative secreted protein</fullName>
    </submittedName>
</protein>
<evidence type="ECO:0000313" key="2">
    <source>
        <dbReference type="EMBL" id="JAC28061.1"/>
    </source>
</evidence>
<reference evidence="2" key="1">
    <citation type="submission" date="2014-03" db="EMBL/GenBank/DDBJ databases">
        <title>The sialotranscriptome of Amblyomma triste, Amblyomma parvum and Amblyomma cajennense ticks, uncovered by 454-based RNA-seq.</title>
        <authorList>
            <person name="Garcia G.R."/>
            <person name="Gardinassi L.G."/>
            <person name="Ribeiro J.M."/>
            <person name="Anatriello E."/>
            <person name="Ferreira B.R."/>
            <person name="Moreira H.N."/>
            <person name="Mafra C."/>
            <person name="Olegario M.M."/>
            <person name="Szabo P.J."/>
            <person name="Miranda-Santos I.K."/>
            <person name="Maruyama S.R."/>
        </authorList>
    </citation>
    <scope>NUCLEOTIDE SEQUENCE</scope>
    <source>
        <strain evidence="2">Mato Grasso do Sul</strain>
        <tissue evidence="2">Salivary glands</tissue>
    </source>
</reference>
<feature type="chain" id="PRO_5001516516" evidence="1">
    <location>
        <begin position="21"/>
        <end position="190"/>
    </location>
</feature>
<feature type="signal peptide" evidence="1">
    <location>
        <begin position="1"/>
        <end position="20"/>
    </location>
</feature>
<sequence length="190" mass="21270">MDPALTRAFTLLVCITICKCVVEQSRDGAEKLLTTKVPVKYGLMERNTPFLGLESDCITAEIVFNSSPYTILFDYFDNSKQWSTRLYGASISTFAGPGQEEVITFLPQENDIPPDQHSYRVTYVHYPDCFVVASTYTHQPDCYLFRKLSNGGNEGNAKECPLTKAEEASCKAEYQKCEASAAEDICLAWL</sequence>
<dbReference type="AlphaFoldDB" id="A0A023G1J0"/>
<proteinExistence type="evidence at transcript level"/>
<organism evidence="2">
    <name type="scientific">Amblyomma triste</name>
    <name type="common">Neotropical tick</name>
    <dbReference type="NCBI Taxonomy" id="251400"/>
    <lineage>
        <taxon>Eukaryota</taxon>
        <taxon>Metazoa</taxon>
        <taxon>Ecdysozoa</taxon>
        <taxon>Arthropoda</taxon>
        <taxon>Chelicerata</taxon>
        <taxon>Arachnida</taxon>
        <taxon>Acari</taxon>
        <taxon>Parasitiformes</taxon>
        <taxon>Ixodida</taxon>
        <taxon>Ixodoidea</taxon>
        <taxon>Ixodidae</taxon>
        <taxon>Amblyomminae</taxon>
        <taxon>Amblyomma</taxon>
    </lineage>
</organism>